<feature type="domain" description="PARP-type" evidence="7">
    <location>
        <begin position="666"/>
        <end position="744"/>
    </location>
</feature>
<feature type="region of interest" description="Disordered" evidence="6">
    <location>
        <begin position="350"/>
        <end position="428"/>
    </location>
</feature>
<feature type="domain" description="PARP-type" evidence="7">
    <location>
        <begin position="894"/>
        <end position="972"/>
    </location>
</feature>
<sequence length="1376" mass="157504">MSSASSTKIVAEYAKSGKSSCKKCSEKIDSKYLRLGLKIRVPRGYDYIKWHHFHCFSSLDSISVSSIEAIEGFSELTGSDQDKLKKMASEGDQSSTKTNEDVEARKGNKSTKEKNSDQDKLKKQVAEGGHSSKKTDGDEQTWQEKKATKDKIVAEYAKSGKSSCKKCSEKIESKSLRLGLSSWDPRGFVNTRWHHVDCFFTLDKDIISLESIEGFLELKSYDQDKLKKLVTEVGHYFDKREGDEETELDRRDLKKLKTDEDEEDGNQKKVTKEKIVAEYAKSGKSSCKKCSEKIEYKSLRLGLSSWDPRGFENTKWHHLGCFFTLDKDIISLESIEGFLELKSNDQEKLKNLGTEGGRFSKKRAGDEETEPDRRHLKKLKTNENEEARQGKKVSNEKSNDQEKMKKLVTEGHHSSKKTNEDEEAGKGKRVAKEMIVAKYAKSGKSSCKKCYEKIESKSLKLGLSSWDPRGFENMKWHHLDCFFTLDRDFFSLESIEGFLELKSNDQEKLKKLVTKRGHSSKKIDEHEETRQGKKVTNEKNNDQEKLKKLATERGHSSKKIVAGYAKSGKSSCKKCSEKIESKSLRLGLISWDPRGFENTKWHHVDCFFTIDKDNISLEPIEGFLELKSNDQEKLKNIVTERCHSSKKGEGDEVTEPDKIYLKKRKIVAEYAKSGKSSCKKCSEKIESKSLRLGLISWDPRGFENTKWHHVDCFFTLDKDIISLESIEGFLELKSNDQEKVKNIVTEGCHSSKKGEGDEVTEPDKIYLKKLKTDEDEEAMQGKKVMKEKIVAEYAKSEKSSCKKCSEKIESKSLRLGLISWDPRGFENTKWHHVDCFLTLDKDIISLESIEGILELKNNDQEKLKKVVTERGYSSKKTDEDEEARQGKNVMKEKIVVEYAKSGKSSCKKCSEKIEYKSLRLGLVSWDPRGFENTKWHHIDCFFTLDKDVISLESIEGFFELKSNDQEKLKNIVTERCHSSKKGEGDEVTEPDKIYLKKLKTDEDEEARQGKKVMKEKVVAEYAKSGKSSCKKCSEKIESKSLRLGLISWNPRGFQNTKWHHVDCFFTLDKDIISLESIEGFLELKSNDQEELKKLVTQGGHSSMKSNDQEKMRKQVAEGRHASKKREGDDVTEPDRIYLKKLKTDEDEEAGQGKKVTKEKIVAEYAKSGKSSCKKCSEKIEFRSLRLGLISWDRRGFKNTKWHHLDCFFTLDKDMISQESIEGFLELESKDQEKLKKLVNAGGHSSNKTDEDGEARKGNKVTKEKIVAEYAKSGKSSCKKCSKKIESKSLRLGLSSWDPRGFEYTKWHHLDCFFTLDKDPIAPESIEGFLELKQFNSGIPVDMDQSFYVGDATGRINDNRDADKKFARDNWIKALPS</sequence>
<dbReference type="Pfam" id="PF00645">
    <property type="entry name" value="zf-PARP"/>
    <property type="match status" value="11"/>
</dbReference>
<gene>
    <name evidence="8" type="ORF">E3N88_44025</name>
</gene>
<dbReference type="GO" id="GO:0046404">
    <property type="term" value="F:ATP-dependent polydeoxyribonucleotide 5'-hydroxyl-kinase activity"/>
    <property type="evidence" value="ECO:0007669"/>
    <property type="project" value="TreeGrafter"/>
</dbReference>
<dbReference type="EMBL" id="SZYD01001557">
    <property type="protein sequence ID" value="KAD0585577.1"/>
    <property type="molecule type" value="Genomic_DNA"/>
</dbReference>
<feature type="domain" description="PARP-type" evidence="7">
    <location>
        <begin position="1160"/>
        <end position="1242"/>
    </location>
</feature>
<evidence type="ECO:0000256" key="3">
    <source>
        <dbReference type="ARBA" id="ARBA00022771"/>
    </source>
</evidence>
<dbReference type="Proteomes" id="UP000326396">
    <property type="component" value="Unassembled WGS sequence"/>
</dbReference>
<keyword evidence="5" id="KW-0539">Nucleus</keyword>
<comment type="caution">
    <text evidence="8">The sequence shown here is derived from an EMBL/GenBank/DDBJ whole genome shotgun (WGS) entry which is preliminary data.</text>
</comment>
<feature type="domain" description="PARP-type" evidence="7">
    <location>
        <begin position="275"/>
        <end position="351"/>
    </location>
</feature>
<feature type="region of interest" description="Disordered" evidence="6">
    <location>
        <begin position="1238"/>
        <end position="1258"/>
    </location>
</feature>
<evidence type="ECO:0000313" key="8">
    <source>
        <dbReference type="EMBL" id="KAD0585577.1"/>
    </source>
</evidence>
<feature type="compositionally biased region" description="Basic and acidic residues" evidence="6">
    <location>
        <begin position="380"/>
        <end position="428"/>
    </location>
</feature>
<keyword evidence="4" id="KW-0862">Zinc</keyword>
<dbReference type="SUPFAM" id="SSF57716">
    <property type="entry name" value="Glucocorticoid receptor-like (DNA-binding domain)"/>
    <property type="match status" value="11"/>
</dbReference>
<feature type="region of interest" description="Disordered" evidence="6">
    <location>
        <begin position="81"/>
        <end position="145"/>
    </location>
</feature>
<comment type="subcellular location">
    <subcellularLocation>
        <location evidence="1">Nucleus</location>
    </subcellularLocation>
</comment>
<dbReference type="SMART" id="SM01336">
    <property type="entry name" value="zf-PARP"/>
    <property type="match status" value="11"/>
</dbReference>
<name>A0A5N6LD96_9ASTR</name>
<evidence type="ECO:0000256" key="2">
    <source>
        <dbReference type="ARBA" id="ARBA00022723"/>
    </source>
</evidence>
<organism evidence="8 9">
    <name type="scientific">Mikania micrantha</name>
    <name type="common">bitter vine</name>
    <dbReference type="NCBI Taxonomy" id="192012"/>
    <lineage>
        <taxon>Eukaryota</taxon>
        <taxon>Viridiplantae</taxon>
        <taxon>Streptophyta</taxon>
        <taxon>Embryophyta</taxon>
        <taxon>Tracheophyta</taxon>
        <taxon>Spermatophyta</taxon>
        <taxon>Magnoliopsida</taxon>
        <taxon>eudicotyledons</taxon>
        <taxon>Gunneridae</taxon>
        <taxon>Pentapetalae</taxon>
        <taxon>asterids</taxon>
        <taxon>campanulids</taxon>
        <taxon>Asterales</taxon>
        <taxon>Asteraceae</taxon>
        <taxon>Asteroideae</taxon>
        <taxon>Heliantheae alliance</taxon>
        <taxon>Eupatorieae</taxon>
        <taxon>Mikania</taxon>
    </lineage>
</organism>
<dbReference type="GO" id="GO:0003690">
    <property type="term" value="F:double-stranded DNA binding"/>
    <property type="evidence" value="ECO:0007669"/>
    <property type="project" value="TreeGrafter"/>
</dbReference>
<dbReference type="InterPro" id="IPR001510">
    <property type="entry name" value="Znf_PARP"/>
</dbReference>
<feature type="domain" description="PARP-type" evidence="7">
    <location>
        <begin position="435"/>
        <end position="517"/>
    </location>
</feature>
<dbReference type="PANTHER" id="PTHR12083">
    <property type="entry name" value="BIFUNCTIONAL POLYNUCLEOTIDE PHOSPHATASE/KINASE"/>
    <property type="match status" value="1"/>
</dbReference>
<feature type="domain" description="PARP-type" evidence="7">
    <location>
        <begin position="9"/>
        <end position="92"/>
    </location>
</feature>
<dbReference type="GO" id="GO:0008270">
    <property type="term" value="F:zinc ion binding"/>
    <property type="evidence" value="ECO:0007669"/>
    <property type="project" value="UniProtKB-KW"/>
</dbReference>
<evidence type="ECO:0000256" key="4">
    <source>
        <dbReference type="ARBA" id="ARBA00022833"/>
    </source>
</evidence>
<reference evidence="8 9" key="1">
    <citation type="submission" date="2019-05" db="EMBL/GenBank/DDBJ databases">
        <title>Mikania micrantha, genome provides insights into the molecular mechanism of rapid growth.</title>
        <authorList>
            <person name="Liu B."/>
        </authorList>
    </citation>
    <scope>NUCLEOTIDE SEQUENCE [LARGE SCALE GENOMIC DNA]</scope>
    <source>
        <strain evidence="8">NLD-2019</strain>
        <tissue evidence="8">Leaf</tissue>
    </source>
</reference>
<feature type="region of interest" description="Disordered" evidence="6">
    <location>
        <begin position="513"/>
        <end position="542"/>
    </location>
</feature>
<keyword evidence="3" id="KW-0863">Zinc-finger</keyword>
<dbReference type="OrthoDB" id="2017365at2759"/>
<dbReference type="PROSITE" id="PS50064">
    <property type="entry name" value="ZF_PARP_2"/>
    <property type="match status" value="11"/>
</dbReference>
<evidence type="ECO:0000256" key="5">
    <source>
        <dbReference type="ARBA" id="ARBA00023242"/>
    </source>
</evidence>
<dbReference type="InterPro" id="IPR036957">
    <property type="entry name" value="Znf_PARP_sf"/>
</dbReference>
<dbReference type="GO" id="GO:0006281">
    <property type="term" value="P:DNA repair"/>
    <property type="evidence" value="ECO:0007669"/>
    <property type="project" value="TreeGrafter"/>
</dbReference>
<evidence type="ECO:0000256" key="1">
    <source>
        <dbReference type="ARBA" id="ARBA00004123"/>
    </source>
</evidence>
<protein>
    <recommendedName>
        <fullName evidence="7">PARP-type domain-containing protein</fullName>
    </recommendedName>
</protein>
<dbReference type="GO" id="GO:0046403">
    <property type="term" value="F:polynucleotide 3'-phosphatase activity"/>
    <property type="evidence" value="ECO:0007669"/>
    <property type="project" value="TreeGrafter"/>
</dbReference>
<keyword evidence="9" id="KW-1185">Reference proteome</keyword>
<dbReference type="PANTHER" id="PTHR12083:SF9">
    <property type="entry name" value="BIFUNCTIONAL POLYNUCLEOTIDE PHOSPHATASE_KINASE"/>
    <property type="match status" value="1"/>
</dbReference>
<dbReference type="GO" id="GO:0005634">
    <property type="term" value="C:nucleus"/>
    <property type="evidence" value="ECO:0007669"/>
    <property type="project" value="UniProtKB-SubCell"/>
</dbReference>
<feature type="compositionally biased region" description="Basic and acidic residues" evidence="6">
    <location>
        <begin position="1246"/>
        <end position="1258"/>
    </location>
</feature>
<feature type="compositionally biased region" description="Basic and acidic residues" evidence="6">
    <location>
        <begin position="98"/>
        <end position="125"/>
    </location>
</feature>
<feature type="compositionally biased region" description="Basic and acidic residues" evidence="6">
    <location>
        <begin position="133"/>
        <end position="145"/>
    </location>
</feature>
<keyword evidence="2" id="KW-0479">Metal-binding</keyword>
<dbReference type="Gene3D" id="3.30.1740.10">
    <property type="entry name" value="Zinc finger, PARP-type"/>
    <property type="match status" value="11"/>
</dbReference>
<accession>A0A5N6LD96</accession>
<evidence type="ECO:0000313" key="9">
    <source>
        <dbReference type="Proteomes" id="UP000326396"/>
    </source>
</evidence>
<feature type="compositionally biased region" description="Basic and acidic residues" evidence="6">
    <location>
        <begin position="521"/>
        <end position="542"/>
    </location>
</feature>
<evidence type="ECO:0000256" key="6">
    <source>
        <dbReference type="SAM" id="MobiDB-lite"/>
    </source>
</evidence>
<proteinExistence type="predicted"/>
<feature type="domain" description="PARP-type" evidence="7">
    <location>
        <begin position="1017"/>
        <end position="1099"/>
    </location>
</feature>
<feature type="domain" description="PARP-type" evidence="7">
    <location>
        <begin position="789"/>
        <end position="871"/>
    </location>
</feature>
<feature type="domain" description="PARP-type" evidence="7">
    <location>
        <begin position="560"/>
        <end position="638"/>
    </location>
</feature>
<evidence type="ECO:0000259" key="7">
    <source>
        <dbReference type="PROSITE" id="PS50064"/>
    </source>
</evidence>
<feature type="domain" description="PARP-type" evidence="7">
    <location>
        <begin position="1265"/>
        <end position="1332"/>
    </location>
</feature>
<feature type="compositionally biased region" description="Basic and acidic residues" evidence="6">
    <location>
        <begin position="1106"/>
        <end position="1130"/>
    </location>
</feature>
<feature type="domain" description="PARP-type" evidence="7">
    <location>
        <begin position="152"/>
        <end position="234"/>
    </location>
</feature>
<feature type="region of interest" description="Disordered" evidence="6">
    <location>
        <begin position="1096"/>
        <end position="1130"/>
    </location>
</feature>